<keyword evidence="3" id="KW-1185">Reference proteome</keyword>
<dbReference type="EMBL" id="FQWQ01000001">
    <property type="protein sequence ID" value="SHG65803.1"/>
    <property type="molecule type" value="Genomic_DNA"/>
</dbReference>
<evidence type="ECO:0000256" key="1">
    <source>
        <dbReference type="SAM" id="SignalP"/>
    </source>
</evidence>
<reference evidence="2" key="1">
    <citation type="submission" date="2016-11" db="EMBL/GenBank/DDBJ databases">
        <authorList>
            <person name="Jaros S."/>
            <person name="Januszkiewicz K."/>
            <person name="Wedrychowicz H."/>
        </authorList>
    </citation>
    <scope>NUCLEOTIDE SEQUENCE [LARGE SCALE GENOMIC DNA]</scope>
    <source>
        <strain evidence="2">DSM 24574</strain>
    </source>
</reference>
<proteinExistence type="predicted"/>
<keyword evidence="1" id="KW-0732">Signal</keyword>
<name>A0A1M5LN81_9BACT</name>
<dbReference type="RefSeq" id="WP_073132051.1">
    <property type="nucleotide sequence ID" value="NZ_FQWQ01000001.1"/>
</dbReference>
<sequence>MRAATFCFFLAILTIPSLQAQTADEVIQRYTKAIGGTKRWEKIKTLTTSGLYDYGGLQFPFTSYAKAPDHYAFKVTSNGKYYAQGFDGKGGWKIDVFKDETTPTLLQGDAAKAMANEADVELTGNLILYKTKGHQVQLEGKDSVGHVLCYKVALTLKSGAKETFYFDVTSFLLIQKTAVSKNVELGGALLNTRFSDYRDVNGIKVPFRSESETGGQTILTVVVDRVVVDAPVTDAAFRP</sequence>
<feature type="signal peptide" evidence="1">
    <location>
        <begin position="1"/>
        <end position="20"/>
    </location>
</feature>
<protein>
    <recommendedName>
        <fullName evidence="4">Outer membrane lipoprotein-sorting protein</fullName>
    </recommendedName>
</protein>
<gene>
    <name evidence="2" type="ORF">SAMN04488109_1279</name>
</gene>
<evidence type="ECO:0008006" key="4">
    <source>
        <dbReference type="Google" id="ProtNLM"/>
    </source>
</evidence>
<evidence type="ECO:0000313" key="2">
    <source>
        <dbReference type="EMBL" id="SHG65803.1"/>
    </source>
</evidence>
<accession>A0A1M5LN81</accession>
<dbReference type="Gene3D" id="2.50.20.10">
    <property type="entry name" value="Lipoprotein localisation LolA/LolB/LppX"/>
    <property type="match status" value="1"/>
</dbReference>
<feature type="chain" id="PRO_5012070303" description="Outer membrane lipoprotein-sorting protein" evidence="1">
    <location>
        <begin position="21"/>
        <end position="239"/>
    </location>
</feature>
<dbReference type="Proteomes" id="UP000184212">
    <property type="component" value="Unassembled WGS sequence"/>
</dbReference>
<dbReference type="AlphaFoldDB" id="A0A1M5LN81"/>
<organism evidence="2 3">
    <name type="scientific">Chryseolinea serpens</name>
    <dbReference type="NCBI Taxonomy" id="947013"/>
    <lineage>
        <taxon>Bacteria</taxon>
        <taxon>Pseudomonadati</taxon>
        <taxon>Bacteroidota</taxon>
        <taxon>Cytophagia</taxon>
        <taxon>Cytophagales</taxon>
        <taxon>Fulvivirgaceae</taxon>
        <taxon>Chryseolinea</taxon>
    </lineage>
</organism>
<dbReference type="STRING" id="947013.SAMN04488109_1279"/>
<dbReference type="OrthoDB" id="128937at2"/>
<evidence type="ECO:0000313" key="3">
    <source>
        <dbReference type="Proteomes" id="UP000184212"/>
    </source>
</evidence>